<proteinExistence type="predicted"/>
<sequence length="58" mass="6928">MLYRLLGYYLKAKLLRLVLARIKGTRFMKSKNLKTMNLMTYILELAGMYLLKKRKGTR</sequence>
<comment type="caution">
    <text evidence="1">The sequence shown here is derived from an EMBL/GenBank/DDBJ whole genome shotgun (WGS) entry which is preliminary data.</text>
</comment>
<dbReference type="EMBL" id="LNYW01000074">
    <property type="protein sequence ID" value="KTD56472.1"/>
    <property type="molecule type" value="Genomic_DNA"/>
</dbReference>
<reference evidence="1 2" key="1">
    <citation type="submission" date="2015-11" db="EMBL/GenBank/DDBJ databases">
        <title>Genomic analysis of 38 Legionella species identifies large and diverse effector repertoires.</title>
        <authorList>
            <person name="Burstein D."/>
            <person name="Amaro F."/>
            <person name="Zusman T."/>
            <person name="Lifshitz Z."/>
            <person name="Cohen O."/>
            <person name="Gilbert J.A."/>
            <person name="Pupko T."/>
            <person name="Shuman H.A."/>
            <person name="Segal G."/>
        </authorList>
    </citation>
    <scope>NUCLEOTIDE SEQUENCE [LARGE SCALE GENOMIC DNA]</scope>
    <source>
        <strain evidence="1 2">ATCC 49655</strain>
    </source>
</reference>
<organism evidence="1 2">
    <name type="scientific">Legionella shakespearei DSM 23087</name>
    <dbReference type="NCBI Taxonomy" id="1122169"/>
    <lineage>
        <taxon>Bacteria</taxon>
        <taxon>Pseudomonadati</taxon>
        <taxon>Pseudomonadota</taxon>
        <taxon>Gammaproteobacteria</taxon>
        <taxon>Legionellales</taxon>
        <taxon>Legionellaceae</taxon>
        <taxon>Legionella</taxon>
    </lineage>
</organism>
<accession>A0A0W0YHN9</accession>
<dbReference type="AlphaFoldDB" id="A0A0W0YHN9"/>
<evidence type="ECO:0000313" key="2">
    <source>
        <dbReference type="Proteomes" id="UP000054600"/>
    </source>
</evidence>
<keyword evidence="2" id="KW-1185">Reference proteome</keyword>
<protein>
    <submittedName>
        <fullName evidence="1">Uncharacterized protein</fullName>
    </submittedName>
</protein>
<gene>
    <name evidence="1" type="ORF">Lsha_2871</name>
</gene>
<evidence type="ECO:0000313" key="1">
    <source>
        <dbReference type="EMBL" id="KTD56472.1"/>
    </source>
</evidence>
<dbReference type="RefSeq" id="WP_018576369.1">
    <property type="nucleotide sequence ID" value="NZ_KB892385.1"/>
</dbReference>
<name>A0A0W0YHN9_9GAMM</name>
<dbReference type="Proteomes" id="UP000054600">
    <property type="component" value="Unassembled WGS sequence"/>
</dbReference>
<dbReference type="PATRIC" id="fig|1122169.6.peg.3300"/>